<dbReference type="Proteomes" id="UP001255601">
    <property type="component" value="Unassembled WGS sequence"/>
</dbReference>
<dbReference type="RefSeq" id="WP_309770861.1">
    <property type="nucleotide sequence ID" value="NZ_JAVIZC010000003.1"/>
</dbReference>
<gene>
    <name evidence="1" type="ORF">QE369_002178</name>
</gene>
<accession>A0AAJ2ERD3</accession>
<organism evidence="1 2">
    <name type="scientific">Agrobacterium larrymoorei</name>
    <dbReference type="NCBI Taxonomy" id="160699"/>
    <lineage>
        <taxon>Bacteria</taxon>
        <taxon>Pseudomonadati</taxon>
        <taxon>Pseudomonadota</taxon>
        <taxon>Alphaproteobacteria</taxon>
        <taxon>Hyphomicrobiales</taxon>
        <taxon>Rhizobiaceae</taxon>
        <taxon>Rhizobium/Agrobacterium group</taxon>
        <taxon>Agrobacterium</taxon>
    </lineage>
</organism>
<sequence length="165" mass="17853">MTTITFTALPQQHVEAIRLGKPDSNGQVPERMIATGDLPCRACLGQIKEGDSALLVSYRPFRHVQPYAETGPIFIHAEACGTYDGAQVPPAMLYSADYIVRGYDAGDRIVYGTGAVTPTAEIAARAQELLARPDIAYVHVRSARNNCFQCRIDRGDDGQGLGAKD</sequence>
<dbReference type="Pfam" id="PF06718">
    <property type="entry name" value="DUF1203"/>
    <property type="match status" value="1"/>
</dbReference>
<dbReference type="EMBL" id="JAVIZC010000003">
    <property type="protein sequence ID" value="MDR6101981.1"/>
    <property type="molecule type" value="Genomic_DNA"/>
</dbReference>
<dbReference type="InterPro" id="IPR009593">
    <property type="entry name" value="DUF1203"/>
</dbReference>
<name>A0AAJ2ERD3_9HYPH</name>
<reference evidence="1" key="1">
    <citation type="submission" date="2023-08" db="EMBL/GenBank/DDBJ databases">
        <title>Functional and genomic diversity of the sorghum phyllosphere microbiome.</title>
        <authorList>
            <person name="Shade A."/>
        </authorList>
    </citation>
    <scope>NUCLEOTIDE SEQUENCE</scope>
    <source>
        <strain evidence="1">SORGH_AS_0974</strain>
    </source>
</reference>
<proteinExistence type="predicted"/>
<protein>
    <recommendedName>
        <fullName evidence="3">DUF1203 domain-containing protein</fullName>
    </recommendedName>
</protein>
<dbReference type="AlphaFoldDB" id="A0AAJ2ERD3"/>
<comment type="caution">
    <text evidence="1">The sequence shown here is derived from an EMBL/GenBank/DDBJ whole genome shotgun (WGS) entry which is preliminary data.</text>
</comment>
<evidence type="ECO:0000313" key="2">
    <source>
        <dbReference type="Proteomes" id="UP001255601"/>
    </source>
</evidence>
<dbReference type="PIRSF" id="PIRSF034110">
    <property type="entry name" value="DUF1203"/>
    <property type="match status" value="1"/>
</dbReference>
<evidence type="ECO:0000313" key="1">
    <source>
        <dbReference type="EMBL" id="MDR6101981.1"/>
    </source>
</evidence>
<evidence type="ECO:0008006" key="3">
    <source>
        <dbReference type="Google" id="ProtNLM"/>
    </source>
</evidence>